<dbReference type="EMBL" id="JAWDJX010000004">
    <property type="protein sequence ID" value="KAK3057214.1"/>
    <property type="molecule type" value="Genomic_DNA"/>
</dbReference>
<name>A0AAJ0GGW1_9PEZI</name>
<feature type="region of interest" description="Disordered" evidence="1">
    <location>
        <begin position="92"/>
        <end position="149"/>
    </location>
</feature>
<feature type="compositionally biased region" description="Basic and acidic residues" evidence="1">
    <location>
        <begin position="132"/>
        <end position="149"/>
    </location>
</feature>
<dbReference type="Proteomes" id="UP001271007">
    <property type="component" value="Unassembled WGS sequence"/>
</dbReference>
<keyword evidence="3" id="KW-1185">Reference proteome</keyword>
<organism evidence="2 3">
    <name type="scientific">Extremus antarcticus</name>
    <dbReference type="NCBI Taxonomy" id="702011"/>
    <lineage>
        <taxon>Eukaryota</taxon>
        <taxon>Fungi</taxon>
        <taxon>Dikarya</taxon>
        <taxon>Ascomycota</taxon>
        <taxon>Pezizomycotina</taxon>
        <taxon>Dothideomycetes</taxon>
        <taxon>Dothideomycetidae</taxon>
        <taxon>Mycosphaerellales</taxon>
        <taxon>Extremaceae</taxon>
        <taxon>Extremus</taxon>
    </lineage>
</organism>
<accession>A0AAJ0GGW1</accession>
<dbReference type="AlphaFoldDB" id="A0AAJ0GGW1"/>
<evidence type="ECO:0000313" key="2">
    <source>
        <dbReference type="EMBL" id="KAK3057214.1"/>
    </source>
</evidence>
<gene>
    <name evidence="2" type="ORF">LTR09_002253</name>
</gene>
<evidence type="ECO:0000313" key="3">
    <source>
        <dbReference type="Proteomes" id="UP001271007"/>
    </source>
</evidence>
<feature type="compositionally biased region" description="Basic and acidic residues" evidence="1">
    <location>
        <begin position="26"/>
        <end position="38"/>
    </location>
</feature>
<protein>
    <submittedName>
        <fullName evidence="2">Uncharacterized protein</fullName>
    </submittedName>
</protein>
<reference evidence="2" key="1">
    <citation type="submission" date="2023-04" db="EMBL/GenBank/DDBJ databases">
        <title>Black Yeasts Isolated from many extreme environments.</title>
        <authorList>
            <person name="Coleine C."/>
            <person name="Stajich J.E."/>
            <person name="Selbmann L."/>
        </authorList>
    </citation>
    <scope>NUCLEOTIDE SEQUENCE</scope>
    <source>
        <strain evidence="2">CCFEE 5312</strain>
    </source>
</reference>
<evidence type="ECO:0000256" key="1">
    <source>
        <dbReference type="SAM" id="MobiDB-lite"/>
    </source>
</evidence>
<feature type="region of interest" description="Disordered" evidence="1">
    <location>
        <begin position="8"/>
        <end position="49"/>
    </location>
</feature>
<proteinExistence type="predicted"/>
<sequence length="149" mass="16053">MLGWLKAIFKRPGSPDTQQQGSTAEDDTRPNKLHDGPRWKGRPTTKVSRWNIGCHATAWPRPAQDILRDAIKKYPVSQGVQSDIAQAAAVVAAQEAEGGGGNDNEEPRDVQGANDEVADATTDGQEGGEAGQEGRRDSATDTLKKLLRH</sequence>
<comment type="caution">
    <text evidence="2">The sequence shown here is derived from an EMBL/GenBank/DDBJ whole genome shotgun (WGS) entry which is preliminary data.</text>
</comment>